<evidence type="ECO:0000313" key="6">
    <source>
        <dbReference type="Proteomes" id="UP000035760"/>
    </source>
</evidence>
<dbReference type="InterPro" id="IPR002123">
    <property type="entry name" value="Plipid/glycerol_acylTrfase"/>
</dbReference>
<evidence type="ECO:0000256" key="1">
    <source>
        <dbReference type="ARBA" id="ARBA00006432"/>
    </source>
</evidence>
<dbReference type="Pfam" id="PF00550">
    <property type="entry name" value="PP-binding"/>
    <property type="match status" value="1"/>
</dbReference>
<name>W6M4W1_9GAMM</name>
<dbReference type="SUPFAM" id="SSF47336">
    <property type="entry name" value="ACP-like"/>
    <property type="match status" value="1"/>
</dbReference>
<dbReference type="PANTHER" id="PTHR22754">
    <property type="entry name" value="DISCO-INTERACTING PROTEIN 2 DIP2 -RELATED"/>
    <property type="match status" value="1"/>
</dbReference>
<keyword evidence="3" id="KW-0812">Transmembrane</keyword>
<dbReference type="PROSITE" id="PS00455">
    <property type="entry name" value="AMP_BINDING"/>
    <property type="match status" value="1"/>
</dbReference>
<dbReference type="SUPFAM" id="SSF56801">
    <property type="entry name" value="Acetyl-CoA synthetase-like"/>
    <property type="match status" value="1"/>
</dbReference>
<dbReference type="InterPro" id="IPR036736">
    <property type="entry name" value="ACP-like_sf"/>
</dbReference>
<dbReference type="Pfam" id="PF00501">
    <property type="entry name" value="AMP-binding"/>
    <property type="match status" value="1"/>
</dbReference>
<dbReference type="CDD" id="cd05931">
    <property type="entry name" value="FAAL"/>
    <property type="match status" value="1"/>
</dbReference>
<dbReference type="FunFam" id="3.40.50.12780:FF:000013">
    <property type="entry name" value="Long-chain-fatty-acid--AMP ligase FadD32"/>
    <property type="match status" value="1"/>
</dbReference>
<dbReference type="SMART" id="SM00563">
    <property type="entry name" value="PlsC"/>
    <property type="match status" value="1"/>
</dbReference>
<dbReference type="InterPro" id="IPR042099">
    <property type="entry name" value="ANL_N_sf"/>
</dbReference>
<evidence type="ECO:0000256" key="2">
    <source>
        <dbReference type="ARBA" id="ARBA00022598"/>
    </source>
</evidence>
<reference evidence="5" key="2">
    <citation type="submission" date="2014-03" db="EMBL/GenBank/DDBJ databases">
        <title>Candidatus Competibacter-lineage genomes retrieved from metagenomes reveal functional metabolic diversity.</title>
        <authorList>
            <person name="McIlroy S.J."/>
            <person name="Albertsen M."/>
            <person name="Andresen E.K."/>
            <person name="Saunders A.M."/>
            <person name="Kristiansen R."/>
            <person name="Stokholm-Bjerregaard M."/>
            <person name="Nielsen K.L."/>
            <person name="Nielsen P.H."/>
        </authorList>
    </citation>
    <scope>NUCLEOTIDE SEQUENCE</scope>
    <source>
        <strain evidence="5">Run_A_D11</strain>
    </source>
</reference>
<protein>
    <submittedName>
        <fullName evidence="5">AMP-dependent synthetase and ligase</fullName>
    </submittedName>
</protein>
<dbReference type="GO" id="GO:0016874">
    <property type="term" value="F:ligase activity"/>
    <property type="evidence" value="ECO:0007669"/>
    <property type="project" value="UniProtKB-KW"/>
</dbReference>
<gene>
    <name evidence="5" type="ORF">BN873_190048</name>
</gene>
<dbReference type="SUPFAM" id="SSF69593">
    <property type="entry name" value="Glycerol-3-phosphate (1)-acyltransferase"/>
    <property type="match status" value="1"/>
</dbReference>
<organism evidence="5 6">
    <name type="scientific">Candidatus Competibacter denitrificans Run_A_D11</name>
    <dbReference type="NCBI Taxonomy" id="1400863"/>
    <lineage>
        <taxon>Bacteria</taxon>
        <taxon>Pseudomonadati</taxon>
        <taxon>Pseudomonadota</taxon>
        <taxon>Gammaproteobacteria</taxon>
        <taxon>Candidatus Competibacteraceae</taxon>
        <taxon>Candidatus Competibacter</taxon>
    </lineage>
</organism>
<dbReference type="Pfam" id="PF01553">
    <property type="entry name" value="Acyltransferase"/>
    <property type="match status" value="1"/>
</dbReference>
<feature type="domain" description="Carrier" evidence="4">
    <location>
        <begin position="28"/>
        <end position="107"/>
    </location>
</feature>
<comment type="caution">
    <text evidence="5">The sequence shown here is derived from an EMBL/GenBank/DDBJ whole genome shotgun (WGS) entry which is preliminary data.</text>
</comment>
<evidence type="ECO:0000256" key="3">
    <source>
        <dbReference type="SAM" id="Phobius"/>
    </source>
</evidence>
<dbReference type="Proteomes" id="UP000035760">
    <property type="component" value="Unassembled WGS sequence"/>
</dbReference>
<sequence length="969" mass="106322">MIAEQDASPNPTDSPPNLAIEPLVGTAARLLALLQQLVRETHPSGGTADPIDLDSHLDRDLALDSLTRTELLRRIEQTFQIVLGERLLLAETPRDLVRLIRQAESEAGVQDAPAERMDSRVEREVVPRLSSAGIPERVATLIDMLDWHTQAHPNQSAIQIQGSNEQIEAAFTYAELQQGAQAVAAGLRQRGLQPRQTAAIMLPTGSDYFLSFFGTLLAGGVPVPIYPPARPTQIEEHLRRHIRLLGNAQTMILVTVPEAKIVARLLQTQLQDLRHVVTVAELQQSQDTWNAPPIGSDDLAFLQYTSGSTGDPKGVMLSHANLLANVRAMGRHIAVSPNDLFVSWLPLYHDMGLIGACLGSLYHGCPLIVMSPLTFLARPAHWLRAIHRHRATLSAAPNFAYELCARTIEEHDIAGLDLSSWRMACNGAEPVNPITLERFIARFGPYGFRPEAMAPVYGLAECSVGLALQPPGRGPVIDRVRRDALLTDGRAELASADDPSALQFPACGQPLAGHQIRIVDERGRELPERCEGQLEFKGPSATAGYYRNPDATRKLFPHGDGWLDSGDRAYVAGGDVYLTGRVKDLIIRGGRNLYPYELEQAVGDLNGIRKGCVAAFASNDPQIGSERLIVVAETRVTQADELAKLRQKIQGISVEILGIPPDDIALVRPHTVLKTSSGKIRRSGVRELYERNALNHGSRALWLQLTRMVISSGWVQARRCADRIGAYLYAAYAWLLFGLLAPATWLGIMTLPKREWRWKLSRFIALTLARLTGTPLTISGLAHLPAGPCVLVVNHASYLDAYVLIAMIPRSLHYVAKRELLNNPWLAQPLQRMGTLFVERFDARRSALEGLQIAEAAKKGQSLAFFPEGTFTRIPGLRSFRLGAFVAAAQAGVPVIPVIIRGTRSMLRAGSWLPRCNPLEVIVQPPLYPEGQDWQSVIQLRDTARASILQHCSEPDLGDTVNAPQSNAS</sequence>
<dbReference type="GO" id="GO:0071766">
    <property type="term" value="P:Actinobacterium-type cell wall biogenesis"/>
    <property type="evidence" value="ECO:0007669"/>
    <property type="project" value="UniProtKB-ARBA"/>
</dbReference>
<dbReference type="InterPro" id="IPR009081">
    <property type="entry name" value="PP-bd_ACP"/>
</dbReference>
<dbReference type="PANTHER" id="PTHR22754:SF32">
    <property type="entry name" value="DISCO-INTERACTING PROTEIN 2"/>
    <property type="match status" value="1"/>
</dbReference>
<evidence type="ECO:0000259" key="4">
    <source>
        <dbReference type="PROSITE" id="PS50075"/>
    </source>
</evidence>
<dbReference type="EMBL" id="CBTJ020000024">
    <property type="protein sequence ID" value="CDI01654.1"/>
    <property type="molecule type" value="Genomic_DNA"/>
</dbReference>
<feature type="transmembrane region" description="Helical" evidence="3">
    <location>
        <begin position="726"/>
        <end position="751"/>
    </location>
</feature>
<accession>W6M4W1</accession>
<dbReference type="PROSITE" id="PS50075">
    <property type="entry name" value="CARRIER"/>
    <property type="match status" value="1"/>
</dbReference>
<keyword evidence="3" id="KW-0472">Membrane</keyword>
<dbReference type="CDD" id="cd07989">
    <property type="entry name" value="LPLAT_AGPAT-like"/>
    <property type="match status" value="1"/>
</dbReference>
<dbReference type="GO" id="GO:0006633">
    <property type="term" value="P:fatty acid biosynthetic process"/>
    <property type="evidence" value="ECO:0007669"/>
    <property type="project" value="TreeGrafter"/>
</dbReference>
<dbReference type="Gene3D" id="3.40.50.12780">
    <property type="entry name" value="N-terminal domain of ligase-like"/>
    <property type="match status" value="1"/>
</dbReference>
<dbReference type="STRING" id="1400863.BN873_190048"/>
<dbReference type="RefSeq" id="WP_102046991.1">
    <property type="nucleotide sequence ID" value="NZ_CBTJ020000024.1"/>
</dbReference>
<dbReference type="GO" id="GO:0005886">
    <property type="term" value="C:plasma membrane"/>
    <property type="evidence" value="ECO:0007669"/>
    <property type="project" value="TreeGrafter"/>
</dbReference>
<dbReference type="InterPro" id="IPR040097">
    <property type="entry name" value="FAAL/FAAC"/>
</dbReference>
<comment type="similarity">
    <text evidence="1">Belongs to the ATP-dependent AMP-binding enzyme family.</text>
</comment>
<dbReference type="GO" id="GO:0016746">
    <property type="term" value="F:acyltransferase activity"/>
    <property type="evidence" value="ECO:0007669"/>
    <property type="project" value="InterPro"/>
</dbReference>
<dbReference type="InterPro" id="IPR020845">
    <property type="entry name" value="AMP-binding_CS"/>
</dbReference>
<proteinExistence type="inferred from homology"/>
<dbReference type="Gene3D" id="1.10.1200.10">
    <property type="entry name" value="ACP-like"/>
    <property type="match status" value="1"/>
</dbReference>
<dbReference type="Gene3D" id="3.30.300.30">
    <property type="match status" value="1"/>
</dbReference>
<keyword evidence="2 5" id="KW-0436">Ligase</keyword>
<dbReference type="InterPro" id="IPR045851">
    <property type="entry name" value="AMP-bd_C_sf"/>
</dbReference>
<dbReference type="OrthoDB" id="9757559at2"/>
<evidence type="ECO:0000313" key="5">
    <source>
        <dbReference type="EMBL" id="CDI01654.1"/>
    </source>
</evidence>
<dbReference type="InterPro" id="IPR000873">
    <property type="entry name" value="AMP-dep_synth/lig_dom"/>
</dbReference>
<dbReference type="AlphaFoldDB" id="W6M4W1"/>
<keyword evidence="3" id="KW-1133">Transmembrane helix</keyword>
<keyword evidence="6" id="KW-1185">Reference proteome</keyword>
<reference evidence="5" key="1">
    <citation type="submission" date="2013-07" db="EMBL/GenBank/DDBJ databases">
        <authorList>
            <person name="McIlroy S."/>
        </authorList>
    </citation>
    <scope>NUCLEOTIDE SEQUENCE [LARGE SCALE GENOMIC DNA]</scope>
    <source>
        <strain evidence="5">Run_A_D11</strain>
    </source>
</reference>
<dbReference type="GO" id="GO:0070566">
    <property type="term" value="F:adenylyltransferase activity"/>
    <property type="evidence" value="ECO:0007669"/>
    <property type="project" value="TreeGrafter"/>
</dbReference>